<comment type="caution">
    <text evidence="4">The sequence shown here is derived from an EMBL/GenBank/DDBJ whole genome shotgun (WGS) entry which is preliminary data.</text>
</comment>
<dbReference type="SUPFAM" id="SSF55729">
    <property type="entry name" value="Acyl-CoA N-acyltransferases (Nat)"/>
    <property type="match status" value="1"/>
</dbReference>
<feature type="domain" description="N-acetyltransferase" evidence="3">
    <location>
        <begin position="132"/>
        <end position="270"/>
    </location>
</feature>
<dbReference type="InterPro" id="IPR016181">
    <property type="entry name" value="Acyl_CoA_acyltransferase"/>
</dbReference>
<evidence type="ECO:0000256" key="1">
    <source>
        <dbReference type="ARBA" id="ARBA00022679"/>
    </source>
</evidence>
<dbReference type="InterPro" id="IPR056935">
    <property type="entry name" value="Rv0428c-like_C"/>
</dbReference>
<dbReference type="PANTHER" id="PTHR43877:SF2">
    <property type="entry name" value="AMINOALKYLPHOSPHONATE N-ACETYLTRANSFERASE-RELATED"/>
    <property type="match status" value="1"/>
</dbReference>
<dbReference type="OrthoDB" id="9805924at2"/>
<dbReference type="InterPro" id="IPR000182">
    <property type="entry name" value="GNAT_dom"/>
</dbReference>
<dbReference type="CDD" id="cd04301">
    <property type="entry name" value="NAT_SF"/>
    <property type="match status" value="1"/>
</dbReference>
<dbReference type="InterPro" id="IPR050832">
    <property type="entry name" value="Bact_Acetyltransf"/>
</dbReference>
<dbReference type="PROSITE" id="PS51186">
    <property type="entry name" value="GNAT"/>
    <property type="match status" value="1"/>
</dbReference>
<evidence type="ECO:0000313" key="5">
    <source>
        <dbReference type="Proteomes" id="UP000053380"/>
    </source>
</evidence>
<keyword evidence="1 4" id="KW-0808">Transferase</keyword>
<evidence type="ECO:0000256" key="2">
    <source>
        <dbReference type="ARBA" id="ARBA00023315"/>
    </source>
</evidence>
<dbReference type="GO" id="GO:0016747">
    <property type="term" value="F:acyltransferase activity, transferring groups other than amino-acyl groups"/>
    <property type="evidence" value="ECO:0007669"/>
    <property type="project" value="InterPro"/>
</dbReference>
<keyword evidence="2" id="KW-0012">Acyltransferase</keyword>
<dbReference type="RefSeq" id="WP_037282514.1">
    <property type="nucleotide sequence ID" value="NZ_KK073875.1"/>
</dbReference>
<dbReference type="Gene3D" id="3.40.630.30">
    <property type="match status" value="1"/>
</dbReference>
<keyword evidence="5" id="KW-1185">Reference proteome</keyword>
<evidence type="ECO:0000259" key="3">
    <source>
        <dbReference type="PROSITE" id="PS51186"/>
    </source>
</evidence>
<dbReference type="HOGENOM" id="CLU_048109_0_1_9"/>
<name>A0A010Z7F1_9BACL</name>
<dbReference type="PANTHER" id="PTHR43877">
    <property type="entry name" value="AMINOALKYLPHOSPHONATE N-ACETYLTRANSFERASE-RELATED-RELATED"/>
    <property type="match status" value="1"/>
</dbReference>
<dbReference type="Proteomes" id="UP000053380">
    <property type="component" value="Unassembled WGS sequence"/>
</dbReference>
<accession>A0A010Z7F1</accession>
<dbReference type="EMBL" id="JFBU01000001">
    <property type="protein sequence ID" value="EXG83208.1"/>
    <property type="molecule type" value="Genomic_DNA"/>
</dbReference>
<reference evidence="4 5" key="1">
    <citation type="submission" date="2013-07" db="EMBL/GenBank/DDBJ databases">
        <authorList>
            <consortium name="DOE Joint Genome Institute"/>
            <person name="Anderson I."/>
            <person name="Huntemann M."/>
            <person name="Han J."/>
            <person name="Chen A."/>
            <person name="Kyrpides N."/>
            <person name="Mavromatis K."/>
            <person name="Markowitz V."/>
            <person name="Palaniappan K."/>
            <person name="Ivanova N."/>
            <person name="Schaumberg A."/>
            <person name="Pati A."/>
            <person name="Liolios K."/>
            <person name="Nordberg H.P."/>
            <person name="Cantor M.N."/>
            <person name="Hua S.X."/>
            <person name="Woyke T."/>
        </authorList>
    </citation>
    <scope>NUCLEOTIDE SEQUENCE [LARGE SCALE GENOMIC DNA]</scope>
    <source>
        <strain evidence="4 5">DSM 19268</strain>
    </source>
</reference>
<evidence type="ECO:0000313" key="4">
    <source>
        <dbReference type="EMBL" id="EXG83208.1"/>
    </source>
</evidence>
<dbReference type="AlphaFoldDB" id="A0A010Z7F1"/>
<protein>
    <submittedName>
        <fullName evidence="4">Acetyltransferase</fullName>
    </submittedName>
</protein>
<proteinExistence type="predicted"/>
<sequence>MMPFEQITDRLERARLLEQLTIEAWPPTVLESLAGWKLRAANGVSRRANSVWAVGPFPGVEKDWLAQAEAFAARHGIDPCFYVSETSPTGLDEQLSLAGYTLSELCYLMAGSAALALERIAARPAVEQSGEITISLPRSNQTPENEEWLQQFMTLKNVPAERSAIYASIFDGIQADKCFASLRIGGEVAALGTVVSQGNFGYISNLTVAPNYRRRGLAARMTAELARWAVERGAAELYLQVLQNNAAAVALYQALGFEVVARHHYRVLRV</sequence>
<organism evidence="4 5">
    <name type="scientific">Saccharibacillus sacchari DSM 19268</name>
    <dbReference type="NCBI Taxonomy" id="915437"/>
    <lineage>
        <taxon>Bacteria</taxon>
        <taxon>Bacillati</taxon>
        <taxon>Bacillota</taxon>
        <taxon>Bacilli</taxon>
        <taxon>Bacillales</taxon>
        <taxon>Paenibacillaceae</taxon>
        <taxon>Saccharibacillus</taxon>
    </lineage>
</organism>
<gene>
    <name evidence="4" type="ORF">SacsacDRAFT_0173</name>
</gene>
<dbReference type="Pfam" id="PF24553">
    <property type="entry name" value="Rv0428c_C"/>
    <property type="match status" value="1"/>
</dbReference>